<dbReference type="AlphaFoldDB" id="A0AAW2X4R0"/>
<feature type="region of interest" description="Disordered" evidence="1">
    <location>
        <begin position="26"/>
        <end position="57"/>
    </location>
</feature>
<protein>
    <submittedName>
        <fullName evidence="2">Uncharacterized protein</fullName>
    </submittedName>
</protein>
<comment type="caution">
    <text evidence="2">The sequence shown here is derived from an EMBL/GenBank/DDBJ whole genome shotgun (WGS) entry which is preliminary data.</text>
</comment>
<name>A0AAW2X4R0_9LAMI</name>
<reference evidence="2" key="1">
    <citation type="submission" date="2020-06" db="EMBL/GenBank/DDBJ databases">
        <authorList>
            <person name="Li T."/>
            <person name="Hu X."/>
            <person name="Zhang T."/>
            <person name="Song X."/>
            <person name="Zhang H."/>
            <person name="Dai N."/>
            <person name="Sheng W."/>
            <person name="Hou X."/>
            <person name="Wei L."/>
        </authorList>
    </citation>
    <scope>NUCLEOTIDE SEQUENCE</scope>
    <source>
        <strain evidence="2">KEN1</strain>
        <tissue evidence="2">Leaf</tissue>
    </source>
</reference>
<evidence type="ECO:0000313" key="2">
    <source>
        <dbReference type="EMBL" id="KAL0449187.1"/>
    </source>
</evidence>
<proteinExistence type="predicted"/>
<dbReference type="EMBL" id="JACGWN010000005">
    <property type="protein sequence ID" value="KAL0449187.1"/>
    <property type="molecule type" value="Genomic_DNA"/>
</dbReference>
<organism evidence="2">
    <name type="scientific">Sesamum latifolium</name>
    <dbReference type="NCBI Taxonomy" id="2727402"/>
    <lineage>
        <taxon>Eukaryota</taxon>
        <taxon>Viridiplantae</taxon>
        <taxon>Streptophyta</taxon>
        <taxon>Embryophyta</taxon>
        <taxon>Tracheophyta</taxon>
        <taxon>Spermatophyta</taxon>
        <taxon>Magnoliopsida</taxon>
        <taxon>eudicotyledons</taxon>
        <taxon>Gunneridae</taxon>
        <taxon>Pentapetalae</taxon>
        <taxon>asterids</taxon>
        <taxon>lamiids</taxon>
        <taxon>Lamiales</taxon>
        <taxon>Pedaliaceae</taxon>
        <taxon>Sesamum</taxon>
    </lineage>
</organism>
<evidence type="ECO:0000256" key="1">
    <source>
        <dbReference type="SAM" id="MobiDB-lite"/>
    </source>
</evidence>
<reference evidence="2" key="2">
    <citation type="journal article" date="2024" name="Plant">
        <title>Genomic evolution and insights into agronomic trait innovations of Sesamum species.</title>
        <authorList>
            <person name="Miao H."/>
            <person name="Wang L."/>
            <person name="Qu L."/>
            <person name="Liu H."/>
            <person name="Sun Y."/>
            <person name="Le M."/>
            <person name="Wang Q."/>
            <person name="Wei S."/>
            <person name="Zheng Y."/>
            <person name="Lin W."/>
            <person name="Duan Y."/>
            <person name="Cao H."/>
            <person name="Xiong S."/>
            <person name="Wang X."/>
            <person name="Wei L."/>
            <person name="Li C."/>
            <person name="Ma Q."/>
            <person name="Ju M."/>
            <person name="Zhao R."/>
            <person name="Li G."/>
            <person name="Mu C."/>
            <person name="Tian Q."/>
            <person name="Mei H."/>
            <person name="Zhang T."/>
            <person name="Gao T."/>
            <person name="Zhang H."/>
        </authorList>
    </citation>
    <scope>NUCLEOTIDE SEQUENCE</scope>
    <source>
        <strain evidence="2">KEN1</strain>
    </source>
</reference>
<sequence length="57" mass="6116">MEDEAQQIPKGASTANLLVDNQNTNIKAKQSDNMPSLETIQSSGEKSVQGNPSSIRN</sequence>
<accession>A0AAW2X4R0</accession>
<gene>
    <name evidence="2" type="ORF">Slati_1475100</name>
</gene>